<dbReference type="AlphaFoldDB" id="A0A1I6IB70"/>
<dbReference type="RefSeq" id="WP_092559258.1">
    <property type="nucleotide sequence ID" value="NZ_FOYZ01000002.1"/>
</dbReference>
<keyword evidence="2" id="KW-1185">Reference proteome</keyword>
<dbReference type="EMBL" id="FOYZ01000002">
    <property type="protein sequence ID" value="SFR63926.1"/>
    <property type="molecule type" value="Genomic_DNA"/>
</dbReference>
<sequence>MSDYEVQIQKIIDIENKYIILNPVSPVEGEFPPFIVEEEEKQFSLFSKETDARSKAEAFPIAKINHQELAAILMEYALHGGKEAVWYENSESCIFQSMDGVNACYRKLERPEFLKKNQIKIIKVFMDVLKEERKLYTMPQGGTLGGDILDNKFIPFKEENKIVFFAEEEQALSYYKQKGMPEDWNFASSYRQVVQVLLYCYDQGVRELILYYENEKIEIELDLLFWILQRMGRPEKYILLKPLP</sequence>
<dbReference type="Proteomes" id="UP000199659">
    <property type="component" value="Unassembled WGS sequence"/>
</dbReference>
<organism evidence="1 2">
    <name type="scientific">Anaeromicropila populeti</name>
    <dbReference type="NCBI Taxonomy" id="37658"/>
    <lineage>
        <taxon>Bacteria</taxon>
        <taxon>Bacillati</taxon>
        <taxon>Bacillota</taxon>
        <taxon>Clostridia</taxon>
        <taxon>Lachnospirales</taxon>
        <taxon>Lachnospiraceae</taxon>
        <taxon>Anaeromicropila</taxon>
    </lineage>
</organism>
<protein>
    <submittedName>
        <fullName evidence="1">Uncharacterized protein</fullName>
    </submittedName>
</protein>
<dbReference type="STRING" id="37658.SAMN05661086_00643"/>
<accession>A0A1I6IB70</accession>
<name>A0A1I6IB70_9FIRM</name>
<proteinExistence type="predicted"/>
<reference evidence="1 2" key="1">
    <citation type="submission" date="2016-10" db="EMBL/GenBank/DDBJ databases">
        <authorList>
            <person name="de Groot N.N."/>
        </authorList>
    </citation>
    <scope>NUCLEOTIDE SEQUENCE [LARGE SCALE GENOMIC DNA]</scope>
    <source>
        <strain evidence="1 2">743A</strain>
    </source>
</reference>
<evidence type="ECO:0000313" key="1">
    <source>
        <dbReference type="EMBL" id="SFR63926.1"/>
    </source>
</evidence>
<gene>
    <name evidence="1" type="ORF">SAMN05661086_00643</name>
</gene>
<evidence type="ECO:0000313" key="2">
    <source>
        <dbReference type="Proteomes" id="UP000199659"/>
    </source>
</evidence>